<dbReference type="Proteomes" id="UP000799291">
    <property type="component" value="Unassembled WGS sequence"/>
</dbReference>
<keyword evidence="2" id="KW-1185">Reference proteome</keyword>
<proteinExistence type="predicted"/>
<dbReference type="EMBL" id="MU005587">
    <property type="protein sequence ID" value="KAF2682475.1"/>
    <property type="molecule type" value="Genomic_DNA"/>
</dbReference>
<protein>
    <submittedName>
        <fullName evidence="1">Uncharacterized protein</fullName>
    </submittedName>
</protein>
<name>A0A6G1IWJ0_9PLEO</name>
<reference evidence="1" key="1">
    <citation type="journal article" date="2020" name="Stud. Mycol.">
        <title>101 Dothideomycetes genomes: a test case for predicting lifestyles and emergence of pathogens.</title>
        <authorList>
            <person name="Haridas S."/>
            <person name="Albert R."/>
            <person name="Binder M."/>
            <person name="Bloem J."/>
            <person name="Labutti K."/>
            <person name="Salamov A."/>
            <person name="Andreopoulos B."/>
            <person name="Baker S."/>
            <person name="Barry K."/>
            <person name="Bills G."/>
            <person name="Bluhm B."/>
            <person name="Cannon C."/>
            <person name="Castanera R."/>
            <person name="Culley D."/>
            <person name="Daum C."/>
            <person name="Ezra D."/>
            <person name="Gonzalez J."/>
            <person name="Henrissat B."/>
            <person name="Kuo A."/>
            <person name="Liang C."/>
            <person name="Lipzen A."/>
            <person name="Lutzoni F."/>
            <person name="Magnuson J."/>
            <person name="Mondo S."/>
            <person name="Nolan M."/>
            <person name="Ohm R."/>
            <person name="Pangilinan J."/>
            <person name="Park H.-J."/>
            <person name="Ramirez L."/>
            <person name="Alfaro M."/>
            <person name="Sun H."/>
            <person name="Tritt A."/>
            <person name="Yoshinaga Y."/>
            <person name="Zwiers L.-H."/>
            <person name="Turgeon B."/>
            <person name="Goodwin S."/>
            <person name="Spatafora J."/>
            <person name="Crous P."/>
            <person name="Grigoriev I."/>
        </authorList>
    </citation>
    <scope>NUCLEOTIDE SEQUENCE</scope>
    <source>
        <strain evidence="1">CBS 122367</strain>
    </source>
</reference>
<evidence type="ECO:0000313" key="2">
    <source>
        <dbReference type="Proteomes" id="UP000799291"/>
    </source>
</evidence>
<organism evidence="1 2">
    <name type="scientific">Lentithecium fluviatile CBS 122367</name>
    <dbReference type="NCBI Taxonomy" id="1168545"/>
    <lineage>
        <taxon>Eukaryota</taxon>
        <taxon>Fungi</taxon>
        <taxon>Dikarya</taxon>
        <taxon>Ascomycota</taxon>
        <taxon>Pezizomycotina</taxon>
        <taxon>Dothideomycetes</taxon>
        <taxon>Pleosporomycetidae</taxon>
        <taxon>Pleosporales</taxon>
        <taxon>Massarineae</taxon>
        <taxon>Lentitheciaceae</taxon>
        <taxon>Lentithecium</taxon>
    </lineage>
</organism>
<dbReference type="AlphaFoldDB" id="A0A6G1IWJ0"/>
<accession>A0A6G1IWJ0</accession>
<evidence type="ECO:0000313" key="1">
    <source>
        <dbReference type="EMBL" id="KAF2682475.1"/>
    </source>
</evidence>
<gene>
    <name evidence="1" type="ORF">K458DRAFT_59375</name>
</gene>
<sequence length="70" mass="7911">MPLLGSLREYLCFIYFLSLLFFKYDKILQGPNTNLYAFIEIDLPLATLLCPSSNNQVIGRPFVALPIDGV</sequence>